<name>A0A164GMB0_9CRUS</name>
<dbReference type="Proteomes" id="UP000076858">
    <property type="component" value="Unassembled WGS sequence"/>
</dbReference>
<evidence type="ECO:0000313" key="1">
    <source>
        <dbReference type="EMBL" id="KZR99125.1"/>
    </source>
</evidence>
<reference evidence="1 2" key="1">
    <citation type="submission" date="2016-03" db="EMBL/GenBank/DDBJ databases">
        <title>EvidentialGene: Evidence-directed Construction of Genes on Genomes.</title>
        <authorList>
            <person name="Gilbert D.G."/>
            <person name="Choi J.-H."/>
            <person name="Mockaitis K."/>
            <person name="Colbourne J."/>
            <person name="Pfrender M."/>
        </authorList>
    </citation>
    <scope>NUCLEOTIDE SEQUENCE [LARGE SCALE GENOMIC DNA]</scope>
    <source>
        <strain evidence="1 2">Xinb3</strain>
        <tissue evidence="1">Complete organism</tissue>
    </source>
</reference>
<gene>
    <name evidence="1" type="ORF">APZ42_005137</name>
</gene>
<dbReference type="AlphaFoldDB" id="A0A164GMB0"/>
<keyword evidence="2" id="KW-1185">Reference proteome</keyword>
<feature type="non-terminal residue" evidence="1">
    <location>
        <position position="1"/>
    </location>
</feature>
<evidence type="ECO:0000313" key="2">
    <source>
        <dbReference type="Proteomes" id="UP000076858"/>
    </source>
</evidence>
<dbReference type="EMBL" id="LRGB01014668">
    <property type="protein sequence ID" value="KZR99125.1"/>
    <property type="molecule type" value="Genomic_DNA"/>
</dbReference>
<organism evidence="1 2">
    <name type="scientific">Daphnia magna</name>
    <dbReference type="NCBI Taxonomy" id="35525"/>
    <lineage>
        <taxon>Eukaryota</taxon>
        <taxon>Metazoa</taxon>
        <taxon>Ecdysozoa</taxon>
        <taxon>Arthropoda</taxon>
        <taxon>Crustacea</taxon>
        <taxon>Branchiopoda</taxon>
        <taxon>Diplostraca</taxon>
        <taxon>Cladocera</taxon>
        <taxon>Anomopoda</taxon>
        <taxon>Daphniidae</taxon>
        <taxon>Daphnia</taxon>
    </lineage>
</organism>
<accession>A0A164GMB0</accession>
<dbReference type="OrthoDB" id="1334205at2759"/>
<proteinExistence type="predicted"/>
<comment type="caution">
    <text evidence="1">The sequence shown here is derived from an EMBL/GenBank/DDBJ whole genome shotgun (WGS) entry which is preliminary data.</text>
</comment>
<protein>
    <submittedName>
        <fullName evidence="1">Putative Lysosomal alpha-glucosidase</fullName>
    </submittedName>
</protein>
<sequence>ITVQSNVAEDIIIIDSDKYFYVAESKRLTLLYEFDMNQSYTVKFE</sequence>